<dbReference type="Proteomes" id="UP000199379">
    <property type="component" value="Unassembled WGS sequence"/>
</dbReference>
<dbReference type="STRING" id="1227549.SAMN05444007_107174"/>
<dbReference type="InterPro" id="IPR011990">
    <property type="entry name" value="TPR-like_helical_dom_sf"/>
</dbReference>
<dbReference type="InterPro" id="IPR038375">
    <property type="entry name" value="NDUFAF7_sf"/>
</dbReference>
<evidence type="ECO:0000313" key="3">
    <source>
        <dbReference type="EMBL" id="SEJ80597.1"/>
    </source>
</evidence>
<name>A0A1H7BW76_9RHOB</name>
<sequence>MAGGPDSSPSDILSSGAARGTALEAFGPAHRCARLRISHAFWNRSGFDPFLNLDVPYTGTSSGRLSEDALEVALAAADKADTASGLRILEIGAGTGVFAKLFLDRMKEIAPERYGSARYLVTDGSARMLEAQRAFGVLDDHRDVVSWRQLDAAEDWDDLEPFDVILGTYILDSTPFDLLALRDDRIWRKEVRCVLDHPDPDEIAAIRSALDADDPDRLAGLARRAQLFGIQTRHVEIARDDIPHAGTIPSDTGGETLPFVHSRGALDCIERCMSLLNPGGVAVFSDYGHVEPMQSHETTEFQAFGLSTAAGLNFPQIDAAFSARADLGYFAPVLDQGNLITRVLTRDPTMDLGALVEDLYGAVRHAAMTLPVETAREFLRGRMFETARELYAKALDLQPRNWALLEEVATMFQGSIEEHGIALELADLGLRLNPLSPGLWRVRAASFLALGDQGAADAAIARAAELAPANPAMLECKAEVALAGSRYREALLAIGEALAHDLEGEHHESLLALQQSVLARIATDQHVLLMAESNRFRALDTPP</sequence>
<evidence type="ECO:0000313" key="4">
    <source>
        <dbReference type="Proteomes" id="UP000199379"/>
    </source>
</evidence>
<dbReference type="GO" id="GO:0032259">
    <property type="term" value="P:methylation"/>
    <property type="evidence" value="ECO:0007669"/>
    <property type="project" value="UniProtKB-KW"/>
</dbReference>
<proteinExistence type="predicted"/>
<dbReference type="CDD" id="cd02440">
    <property type="entry name" value="AdoMet_MTases"/>
    <property type="match status" value="1"/>
</dbReference>
<dbReference type="RefSeq" id="WP_092367715.1">
    <property type="nucleotide sequence ID" value="NZ_BMGV01000007.1"/>
</dbReference>
<dbReference type="Gene3D" id="1.25.40.10">
    <property type="entry name" value="Tetratricopeptide repeat domain"/>
    <property type="match status" value="1"/>
</dbReference>
<gene>
    <name evidence="3" type="ORF">SAMN05444007_107174</name>
</gene>
<dbReference type="AlphaFoldDB" id="A0A1H7BW76"/>
<keyword evidence="4" id="KW-1185">Reference proteome</keyword>
<evidence type="ECO:0000256" key="1">
    <source>
        <dbReference type="ARBA" id="ARBA00022603"/>
    </source>
</evidence>
<organism evidence="3 4">
    <name type="scientific">Cribrihabitans marinus</name>
    <dbReference type="NCBI Taxonomy" id="1227549"/>
    <lineage>
        <taxon>Bacteria</taxon>
        <taxon>Pseudomonadati</taxon>
        <taxon>Pseudomonadota</taxon>
        <taxon>Alphaproteobacteria</taxon>
        <taxon>Rhodobacterales</taxon>
        <taxon>Paracoccaceae</taxon>
        <taxon>Cribrihabitans</taxon>
    </lineage>
</organism>
<dbReference type="SUPFAM" id="SSF53335">
    <property type="entry name" value="S-adenosyl-L-methionine-dependent methyltransferases"/>
    <property type="match status" value="1"/>
</dbReference>
<dbReference type="Gene3D" id="3.40.50.12710">
    <property type="match status" value="1"/>
</dbReference>
<accession>A0A1H7BW76</accession>
<dbReference type="InterPro" id="IPR029063">
    <property type="entry name" value="SAM-dependent_MTases_sf"/>
</dbReference>
<keyword evidence="2 3" id="KW-0808">Transferase</keyword>
<dbReference type="Pfam" id="PF02636">
    <property type="entry name" value="Methyltransf_28"/>
    <property type="match status" value="1"/>
</dbReference>
<dbReference type="InterPro" id="IPR003788">
    <property type="entry name" value="NDUFAF7"/>
</dbReference>
<evidence type="ECO:0000256" key="2">
    <source>
        <dbReference type="ARBA" id="ARBA00022679"/>
    </source>
</evidence>
<keyword evidence="1 3" id="KW-0489">Methyltransferase</keyword>
<dbReference type="EMBL" id="FNYD01000007">
    <property type="protein sequence ID" value="SEJ80597.1"/>
    <property type="molecule type" value="Genomic_DNA"/>
</dbReference>
<reference evidence="3 4" key="1">
    <citation type="submission" date="2016-10" db="EMBL/GenBank/DDBJ databases">
        <authorList>
            <person name="de Groot N.N."/>
        </authorList>
    </citation>
    <scope>NUCLEOTIDE SEQUENCE [LARGE SCALE GENOMIC DNA]</scope>
    <source>
        <strain evidence="3 4">DSM 29340</strain>
    </source>
</reference>
<dbReference type="OrthoDB" id="9799639at2"/>
<dbReference type="SUPFAM" id="SSF48452">
    <property type="entry name" value="TPR-like"/>
    <property type="match status" value="1"/>
</dbReference>
<dbReference type="GO" id="GO:0008168">
    <property type="term" value="F:methyltransferase activity"/>
    <property type="evidence" value="ECO:0007669"/>
    <property type="project" value="UniProtKB-KW"/>
</dbReference>
<protein>
    <submittedName>
        <fullName evidence="3">Putative S-adenosyl-L-methionine-dependent methyltransferase</fullName>
    </submittedName>
</protein>